<evidence type="ECO:0000313" key="4">
    <source>
        <dbReference type="EMBL" id="SQI59605.1"/>
    </source>
</evidence>
<feature type="signal peptide" evidence="3">
    <location>
        <begin position="1"/>
        <end position="22"/>
    </location>
</feature>
<evidence type="ECO:0000256" key="1">
    <source>
        <dbReference type="ARBA" id="ARBA00022729"/>
    </source>
</evidence>
<keyword evidence="1 3" id="KW-0732">Signal</keyword>
<dbReference type="InterPro" id="IPR029050">
    <property type="entry name" value="Immunoprotect_excell_Ig-like"/>
</dbReference>
<reference evidence="4 5" key="1">
    <citation type="submission" date="2018-06" db="EMBL/GenBank/DDBJ databases">
        <authorList>
            <consortium name="Pathogen Informatics"/>
            <person name="Doyle S."/>
        </authorList>
    </citation>
    <scope>NUCLEOTIDE SEQUENCE [LARGE SCALE GENOMIC DNA]</scope>
    <source>
        <strain evidence="4 5">NCTC4824</strain>
    </source>
</reference>
<evidence type="ECO:0000256" key="2">
    <source>
        <dbReference type="SAM" id="MobiDB-lite"/>
    </source>
</evidence>
<organism evidence="4 5">
    <name type="scientific">Lederbergia lenta</name>
    <name type="common">Bacillus lentus</name>
    <dbReference type="NCBI Taxonomy" id="1467"/>
    <lineage>
        <taxon>Bacteria</taxon>
        <taxon>Bacillati</taxon>
        <taxon>Bacillota</taxon>
        <taxon>Bacilli</taxon>
        <taxon>Bacillales</taxon>
        <taxon>Bacillaceae</taxon>
        <taxon>Lederbergia</taxon>
    </lineage>
</organism>
<dbReference type="KEGG" id="blen:NCTC4824_02422"/>
<feature type="region of interest" description="Disordered" evidence="2">
    <location>
        <begin position="27"/>
        <end position="55"/>
    </location>
</feature>
<evidence type="ECO:0000313" key="5">
    <source>
        <dbReference type="Proteomes" id="UP000249134"/>
    </source>
</evidence>
<dbReference type="Gene3D" id="2.60.40.1240">
    <property type="match status" value="1"/>
</dbReference>
<dbReference type="PROSITE" id="PS51257">
    <property type="entry name" value="PROKAR_LIPOPROTEIN"/>
    <property type="match status" value="1"/>
</dbReference>
<dbReference type="RefSeq" id="WP_231955817.1">
    <property type="nucleotide sequence ID" value="NZ_CBCSGM010000001.1"/>
</dbReference>
<sequence length="206" mass="23115">MKLIKFAKFLSVSALSAMLLTACGGESDISTKEKSDDTAQIQKEDNKKEPKVGTRSNPIKINEIASIDTVTYDEESNEYKTKVDLSVEEVVRGAEAQQKLKEMNEFNEKAPEGYEWLLVNAKVKVVESETEDYPFTIDGIMNFKFVSESGDIYSGDIIGTTDPDFSFEMYKGNEKEGYISGLVKAGEEAKMEYDSWVGNKVFFNLK</sequence>
<name>A0A2X4Z5S8_LEDLE</name>
<accession>A0A2X4Z5S8</accession>
<feature type="chain" id="PRO_5038580048" evidence="3">
    <location>
        <begin position="23"/>
        <end position="206"/>
    </location>
</feature>
<dbReference type="AlphaFoldDB" id="A0A2X4Z5S8"/>
<proteinExistence type="predicted"/>
<dbReference type="STRING" id="1348624.GCA_001591545_01472"/>
<protein>
    <submittedName>
        <fullName evidence="4">Uncharacterized protein</fullName>
    </submittedName>
</protein>
<feature type="compositionally biased region" description="Basic and acidic residues" evidence="2">
    <location>
        <begin position="29"/>
        <end position="52"/>
    </location>
</feature>
<evidence type="ECO:0000256" key="3">
    <source>
        <dbReference type="SAM" id="SignalP"/>
    </source>
</evidence>
<dbReference type="Proteomes" id="UP000249134">
    <property type="component" value="Chromosome 1"/>
</dbReference>
<gene>
    <name evidence="4" type="ORF">NCTC4824_02422</name>
</gene>
<dbReference type="EMBL" id="LS483476">
    <property type="protein sequence ID" value="SQI59605.1"/>
    <property type="molecule type" value="Genomic_DNA"/>
</dbReference>
<keyword evidence="5" id="KW-1185">Reference proteome</keyword>